<dbReference type="AlphaFoldDB" id="A0AAN7PYM3"/>
<dbReference type="GO" id="GO:0035303">
    <property type="term" value="P:regulation of dephosphorylation"/>
    <property type="evidence" value="ECO:0007669"/>
    <property type="project" value="TreeGrafter"/>
</dbReference>
<dbReference type="EMBL" id="JARPUR010000003">
    <property type="protein sequence ID" value="KAK4879757.1"/>
    <property type="molecule type" value="Genomic_DNA"/>
</dbReference>
<reference evidence="4" key="1">
    <citation type="submission" date="2023-01" db="EMBL/GenBank/DDBJ databases">
        <title>Key to firefly adult light organ development and bioluminescence: homeobox transcription factors regulate luciferase expression and transportation to peroxisome.</title>
        <authorList>
            <person name="Fu X."/>
        </authorList>
    </citation>
    <scope>NUCLEOTIDE SEQUENCE [LARGE SCALE GENOMIC DNA]</scope>
</reference>
<dbReference type="GO" id="GO:0005829">
    <property type="term" value="C:cytosol"/>
    <property type="evidence" value="ECO:0007669"/>
    <property type="project" value="TreeGrafter"/>
</dbReference>
<dbReference type="Proteomes" id="UP001353858">
    <property type="component" value="Unassembled WGS sequence"/>
</dbReference>
<dbReference type="PANTHER" id="PTHR10933">
    <property type="entry name" value="IMMUNOGLOBULIN-BINDING PROTEIN 1"/>
    <property type="match status" value="1"/>
</dbReference>
<dbReference type="FunFam" id="1.25.40.540:FF:000003">
    <property type="entry name" value="Immunoglobulin (CD79A)-binding protein 1"/>
    <property type="match status" value="1"/>
</dbReference>
<comment type="caution">
    <text evidence="3">The sequence shown here is derived from an EMBL/GenBank/DDBJ whole genome shotgun (WGS) entry which is preliminary data.</text>
</comment>
<dbReference type="PANTHER" id="PTHR10933:SF9">
    <property type="entry name" value="IMMUNOGLOBULIN-BINDING PROTEIN 1"/>
    <property type="match status" value="1"/>
</dbReference>
<sequence length="348" mass="39986">MANVPSSADNLDLENQSLSSIFQEGLDLYNNLGKIDEPTNSPSVQANIKKAIHLFENATRLVSLTGLFSTNESIEEVATEDLRFLLLPALLGALCLKITSRDRKDITNVSEIYYKDFLQRCNDYGLSNYKFHDEKPSDANTQKTDLEEITVAINSRAGKIQRFKEQKELKAKLEQLKCNMENENADDEIKRNYFLTMIKLFIYEAIDELSSILSEKQILEHMAQINKDVQIKPKRPPPPPLKPVIITRDEVQKAVFGAGYPALPVMSVQEFYEKRVQDGIFPNPNATNKPLCLQDATPEDISLRDTQEEEEKEKKQEEDDPDFLQHMRETDEFKDDHRRGWGNRMNRS</sequence>
<dbReference type="InterPro" id="IPR007304">
    <property type="entry name" value="TAP46-like"/>
</dbReference>
<feature type="compositionally biased region" description="Basic and acidic residues" evidence="2">
    <location>
        <begin position="301"/>
        <end position="339"/>
    </location>
</feature>
<accession>A0AAN7PYM3</accession>
<organism evidence="3 4">
    <name type="scientific">Aquatica leii</name>
    <dbReference type="NCBI Taxonomy" id="1421715"/>
    <lineage>
        <taxon>Eukaryota</taxon>
        <taxon>Metazoa</taxon>
        <taxon>Ecdysozoa</taxon>
        <taxon>Arthropoda</taxon>
        <taxon>Hexapoda</taxon>
        <taxon>Insecta</taxon>
        <taxon>Pterygota</taxon>
        <taxon>Neoptera</taxon>
        <taxon>Endopterygota</taxon>
        <taxon>Coleoptera</taxon>
        <taxon>Polyphaga</taxon>
        <taxon>Elateriformia</taxon>
        <taxon>Elateroidea</taxon>
        <taxon>Lampyridae</taxon>
        <taxon>Luciolinae</taxon>
        <taxon>Aquatica</taxon>
    </lineage>
</organism>
<dbReference type="GO" id="GO:0009966">
    <property type="term" value="P:regulation of signal transduction"/>
    <property type="evidence" value="ECO:0007669"/>
    <property type="project" value="InterPro"/>
</dbReference>
<evidence type="ECO:0000256" key="1">
    <source>
        <dbReference type="ARBA" id="ARBA00034730"/>
    </source>
</evidence>
<dbReference type="InterPro" id="IPR038511">
    <property type="entry name" value="TAP42/TAP46-like_sf"/>
</dbReference>
<evidence type="ECO:0000313" key="4">
    <source>
        <dbReference type="Proteomes" id="UP001353858"/>
    </source>
</evidence>
<comment type="similarity">
    <text evidence="1">Belongs to the IGBP1/TAP42 family.</text>
</comment>
<name>A0AAN7PYM3_9COLE</name>
<dbReference type="Gene3D" id="1.25.40.540">
    <property type="entry name" value="TAP42-like family"/>
    <property type="match status" value="1"/>
</dbReference>
<evidence type="ECO:0000256" key="2">
    <source>
        <dbReference type="SAM" id="MobiDB-lite"/>
    </source>
</evidence>
<evidence type="ECO:0000313" key="3">
    <source>
        <dbReference type="EMBL" id="KAK4879757.1"/>
    </source>
</evidence>
<feature type="region of interest" description="Disordered" evidence="2">
    <location>
        <begin position="299"/>
        <end position="348"/>
    </location>
</feature>
<protein>
    <recommendedName>
        <fullName evidence="5">Immunoglobulin-binding protein 1</fullName>
    </recommendedName>
</protein>
<evidence type="ECO:0008006" key="5">
    <source>
        <dbReference type="Google" id="ProtNLM"/>
    </source>
</evidence>
<dbReference type="Pfam" id="PF04177">
    <property type="entry name" value="TAP42"/>
    <property type="match status" value="1"/>
</dbReference>
<dbReference type="GO" id="GO:0051721">
    <property type="term" value="F:protein phosphatase 2A binding"/>
    <property type="evidence" value="ECO:0007669"/>
    <property type="project" value="TreeGrafter"/>
</dbReference>
<keyword evidence="4" id="KW-1185">Reference proteome</keyword>
<gene>
    <name evidence="3" type="ORF">RN001_007903</name>
</gene>
<proteinExistence type="inferred from homology"/>